<dbReference type="Proteomes" id="UP000030854">
    <property type="component" value="Unassembled WGS sequence"/>
</dbReference>
<keyword evidence="2" id="KW-1185">Reference proteome</keyword>
<comment type="caution">
    <text evidence="1">The sequence shown here is derived from an EMBL/GenBank/DDBJ whole genome shotgun (WGS) entry which is preliminary data.</text>
</comment>
<evidence type="ECO:0000313" key="2">
    <source>
        <dbReference type="Proteomes" id="UP000030854"/>
    </source>
</evidence>
<gene>
    <name evidence="1" type="ORF">EV44_g3656</name>
</gene>
<protein>
    <submittedName>
        <fullName evidence="1">Uncharacterized protein</fullName>
    </submittedName>
</protein>
<organism evidence="1 2">
    <name type="scientific">Uncinula necator</name>
    <name type="common">Grape powdery mildew</name>
    <dbReference type="NCBI Taxonomy" id="52586"/>
    <lineage>
        <taxon>Eukaryota</taxon>
        <taxon>Fungi</taxon>
        <taxon>Dikarya</taxon>
        <taxon>Ascomycota</taxon>
        <taxon>Pezizomycotina</taxon>
        <taxon>Leotiomycetes</taxon>
        <taxon>Erysiphales</taxon>
        <taxon>Erysiphaceae</taxon>
        <taxon>Erysiphe</taxon>
    </lineage>
</organism>
<dbReference type="HOGENOM" id="CLU_002055_2_0_1"/>
<evidence type="ECO:0000313" key="1">
    <source>
        <dbReference type="EMBL" id="KHJ33016.1"/>
    </source>
</evidence>
<sequence>MAHGFDMGIAIKTTICVILGRQIPMYLCTHSHSLYECISKLGTIQEKSLKKDILWLRESYERRDITELRWITGNSNPADAMTKSKACLALQNLVDILICMRIL</sequence>
<dbReference type="AlphaFoldDB" id="A0A0B1P7T1"/>
<proteinExistence type="predicted"/>
<dbReference type="STRING" id="52586.A0A0B1P7T1"/>
<accession>A0A0B1P7T1</accession>
<name>A0A0B1P7T1_UNCNE</name>
<reference evidence="1 2" key="1">
    <citation type="journal article" date="2014" name="BMC Genomics">
        <title>Adaptive genomic structural variation in the grape powdery mildew pathogen, Erysiphe necator.</title>
        <authorList>
            <person name="Jones L."/>
            <person name="Riaz S."/>
            <person name="Morales-Cruz A."/>
            <person name="Amrine K.C."/>
            <person name="McGuire B."/>
            <person name="Gubler W.D."/>
            <person name="Walker M.A."/>
            <person name="Cantu D."/>
        </authorList>
    </citation>
    <scope>NUCLEOTIDE SEQUENCE [LARGE SCALE GENOMIC DNA]</scope>
    <source>
        <strain evidence="2">c</strain>
    </source>
</reference>
<dbReference type="EMBL" id="JNVN01001668">
    <property type="protein sequence ID" value="KHJ33016.1"/>
    <property type="molecule type" value="Genomic_DNA"/>
</dbReference>